<dbReference type="Gene3D" id="2.60.40.3960">
    <property type="entry name" value="Velvet domain"/>
    <property type="match status" value="1"/>
</dbReference>
<dbReference type="InterPro" id="IPR038491">
    <property type="entry name" value="Velvet_dom_sf"/>
</dbReference>
<feature type="compositionally biased region" description="Polar residues" evidence="6">
    <location>
        <begin position="414"/>
        <end position="429"/>
    </location>
</feature>
<dbReference type="PANTHER" id="PTHR33572:SF18">
    <property type="entry name" value="SPORE DEVELOPMENT REGULATOR VOSA"/>
    <property type="match status" value="1"/>
</dbReference>
<evidence type="ECO:0000256" key="5">
    <source>
        <dbReference type="ARBA" id="ARBA00023242"/>
    </source>
</evidence>
<proteinExistence type="predicted"/>
<evidence type="ECO:0000256" key="6">
    <source>
        <dbReference type="SAM" id="MobiDB-lite"/>
    </source>
</evidence>
<keyword evidence="3" id="KW-0805">Transcription regulation</keyword>
<evidence type="ECO:0000256" key="2">
    <source>
        <dbReference type="ARBA" id="ARBA00022969"/>
    </source>
</evidence>
<dbReference type="InterPro" id="IPR037525">
    <property type="entry name" value="Velvet_dom"/>
</dbReference>
<dbReference type="Pfam" id="PF11754">
    <property type="entry name" value="Velvet"/>
    <property type="match status" value="2"/>
</dbReference>
<sequence>MRHRSDAYTLTVRQAPQRAKAFPGAPAKEKDRKPVDPPPIVQLRIRDPEDPAQNYLQSPYFFMCCNLCDANLDRPGQISAGLQGEDVDTATQSALAGTLVSSLHRLKDVDNTDGGFFVFPDLSVKIEGQFRLRFSLFEMMKTRVEYITSVTSDPFTVFSHKTFPGLSESTFLSRSFGDQGVKLRIRKEPRVLGKRSAPSDFPPTESPHGQPHQSSMEYQNMGLQSQHEQAGGYAGSGYDEQSYKRQRMLSDTINRSGYDQDQRLSQRSFTQSRDAYGHYPPRDPLAAARGSYYPQTTLQTTATPMTEYSFVHQRNNSSSASSPFVSPRSEYPSYGFSTSNTLYQQPQRAQAYQYPQTQYTARSTMPELVQAPPSYRSPLTAVSSHIDQPRTYPRPLDTEDQSLLDRNYHMTSRPEYQNTQPQPLTSYDRSAQPPARTLPAPAQSLNSVLPPLQSTLPSSQPRRDPVLSYPNGGTPITEGNSQFASTNQSMQAGQHYMPQPYRG</sequence>
<keyword evidence="9" id="KW-1185">Reference proteome</keyword>
<feature type="region of interest" description="Disordered" evidence="6">
    <location>
        <begin position="370"/>
        <end position="503"/>
    </location>
</feature>
<accession>A0AA39V2R4</accession>
<feature type="region of interest" description="Disordered" evidence="6">
    <location>
        <begin position="187"/>
        <end position="215"/>
    </location>
</feature>
<reference evidence="8" key="1">
    <citation type="submission" date="2023-03" db="EMBL/GenBank/DDBJ databases">
        <title>Complete genome of Cladonia borealis.</title>
        <authorList>
            <person name="Park H."/>
        </authorList>
    </citation>
    <scope>NUCLEOTIDE SEQUENCE</scope>
    <source>
        <strain evidence="8">ANT050790</strain>
    </source>
</reference>
<evidence type="ECO:0000313" key="8">
    <source>
        <dbReference type="EMBL" id="KAK0513763.1"/>
    </source>
</evidence>
<evidence type="ECO:0000256" key="3">
    <source>
        <dbReference type="ARBA" id="ARBA00023015"/>
    </source>
</evidence>
<organism evidence="8 9">
    <name type="scientific">Cladonia borealis</name>
    <dbReference type="NCBI Taxonomy" id="184061"/>
    <lineage>
        <taxon>Eukaryota</taxon>
        <taxon>Fungi</taxon>
        <taxon>Dikarya</taxon>
        <taxon>Ascomycota</taxon>
        <taxon>Pezizomycotina</taxon>
        <taxon>Lecanoromycetes</taxon>
        <taxon>OSLEUM clade</taxon>
        <taxon>Lecanoromycetidae</taxon>
        <taxon>Lecanorales</taxon>
        <taxon>Lecanorineae</taxon>
        <taxon>Cladoniaceae</taxon>
        <taxon>Cladonia</taxon>
    </lineage>
</organism>
<dbReference type="Proteomes" id="UP001166286">
    <property type="component" value="Unassembled WGS sequence"/>
</dbReference>
<dbReference type="InterPro" id="IPR021740">
    <property type="entry name" value="Velvet"/>
</dbReference>
<feature type="region of interest" description="Disordered" evidence="6">
    <location>
        <begin position="253"/>
        <end position="288"/>
    </location>
</feature>
<keyword evidence="5" id="KW-0539">Nucleus</keyword>
<feature type="region of interest" description="Disordered" evidence="6">
    <location>
        <begin position="1"/>
        <end position="40"/>
    </location>
</feature>
<dbReference type="GO" id="GO:0005634">
    <property type="term" value="C:nucleus"/>
    <property type="evidence" value="ECO:0007669"/>
    <property type="project" value="UniProtKB-SubCell"/>
</dbReference>
<evidence type="ECO:0000256" key="1">
    <source>
        <dbReference type="ARBA" id="ARBA00004123"/>
    </source>
</evidence>
<dbReference type="GO" id="GO:0030435">
    <property type="term" value="P:sporulation resulting in formation of a cellular spore"/>
    <property type="evidence" value="ECO:0007669"/>
    <property type="project" value="UniProtKB-KW"/>
</dbReference>
<evidence type="ECO:0000256" key="4">
    <source>
        <dbReference type="ARBA" id="ARBA00023163"/>
    </source>
</evidence>
<keyword evidence="4" id="KW-0804">Transcription</keyword>
<comment type="subcellular location">
    <subcellularLocation>
        <location evidence="1">Nucleus</location>
    </subcellularLocation>
</comment>
<dbReference type="EMBL" id="JAFEKC020000006">
    <property type="protein sequence ID" value="KAK0513763.1"/>
    <property type="molecule type" value="Genomic_DNA"/>
</dbReference>
<evidence type="ECO:0000313" key="9">
    <source>
        <dbReference type="Proteomes" id="UP001166286"/>
    </source>
</evidence>
<feature type="compositionally biased region" description="Polar residues" evidence="6">
    <location>
        <begin position="477"/>
        <end position="492"/>
    </location>
</feature>
<gene>
    <name evidence="8" type="ORF">JMJ35_003485</name>
</gene>
<dbReference type="PANTHER" id="PTHR33572">
    <property type="entry name" value="SPORE DEVELOPMENT REGULATOR VOSA"/>
    <property type="match status" value="1"/>
</dbReference>
<name>A0AA39V2R4_9LECA</name>
<comment type="caution">
    <text evidence="8">The sequence shown here is derived from an EMBL/GenBank/DDBJ whole genome shotgun (WGS) entry which is preliminary data.</text>
</comment>
<protein>
    <recommendedName>
        <fullName evidence="7">Velvet domain-containing protein</fullName>
    </recommendedName>
</protein>
<dbReference type="AlphaFoldDB" id="A0AA39V2R4"/>
<dbReference type="PROSITE" id="PS51821">
    <property type="entry name" value="VELVET"/>
    <property type="match status" value="1"/>
</dbReference>
<keyword evidence="2" id="KW-0749">Sporulation</keyword>
<feature type="compositionally biased region" description="Low complexity" evidence="6">
    <location>
        <begin position="447"/>
        <end position="460"/>
    </location>
</feature>
<feature type="domain" description="Velvet" evidence="7">
    <location>
        <begin position="1"/>
        <end position="186"/>
    </location>
</feature>
<evidence type="ECO:0000259" key="7">
    <source>
        <dbReference type="PROSITE" id="PS51821"/>
    </source>
</evidence>